<comment type="caution">
    <text evidence="2">The sequence shown here is derived from an EMBL/GenBank/DDBJ whole genome shotgun (WGS) entry which is preliminary data.</text>
</comment>
<feature type="transmembrane region" description="Helical" evidence="1">
    <location>
        <begin position="12"/>
        <end position="32"/>
    </location>
</feature>
<accession>A0ABQ0A8H4</accession>
<feature type="transmembrane region" description="Helical" evidence="1">
    <location>
        <begin position="38"/>
        <end position="60"/>
    </location>
</feature>
<keyword evidence="1" id="KW-1133">Transmembrane helix</keyword>
<dbReference type="RefSeq" id="WP_233090765.1">
    <property type="nucleotide sequence ID" value="NZ_BAABWN010000005.1"/>
</dbReference>
<reference evidence="2 3" key="1">
    <citation type="submission" date="2024-04" db="EMBL/GenBank/DDBJ databases">
        <title>Draft genome sequence of Sessilibacter corallicola NBRC 116591.</title>
        <authorList>
            <person name="Miyakawa T."/>
            <person name="Kusuya Y."/>
            <person name="Miura T."/>
        </authorList>
    </citation>
    <scope>NUCLEOTIDE SEQUENCE [LARGE SCALE GENOMIC DNA]</scope>
    <source>
        <strain evidence="2 3">KU-00831-HH</strain>
    </source>
</reference>
<evidence type="ECO:0000256" key="1">
    <source>
        <dbReference type="SAM" id="Phobius"/>
    </source>
</evidence>
<keyword evidence="3" id="KW-1185">Reference proteome</keyword>
<keyword evidence="1" id="KW-0812">Transmembrane</keyword>
<name>A0ABQ0A8H4_9GAMM</name>
<evidence type="ECO:0000313" key="3">
    <source>
        <dbReference type="Proteomes" id="UP001465153"/>
    </source>
</evidence>
<dbReference type="Proteomes" id="UP001465153">
    <property type="component" value="Unassembled WGS sequence"/>
</dbReference>
<keyword evidence="1" id="KW-0472">Membrane</keyword>
<gene>
    <name evidence="2" type="ORF">NBRC116591_17540</name>
</gene>
<organism evidence="2 3">
    <name type="scientific">Sessilibacter corallicola</name>
    <dbReference type="NCBI Taxonomy" id="2904075"/>
    <lineage>
        <taxon>Bacteria</taxon>
        <taxon>Pseudomonadati</taxon>
        <taxon>Pseudomonadota</taxon>
        <taxon>Gammaproteobacteria</taxon>
        <taxon>Cellvibrionales</taxon>
        <taxon>Cellvibrionaceae</taxon>
        <taxon>Sessilibacter</taxon>
    </lineage>
</organism>
<sequence>MGIDTILLNQNFVFLIVPFIALALFALPFWLTFKKTEISSVTSALLLVPFVNIVFMIYVLDSANRQQPALANVE</sequence>
<protein>
    <submittedName>
        <fullName evidence="2">Uncharacterized protein</fullName>
    </submittedName>
</protein>
<evidence type="ECO:0000313" key="2">
    <source>
        <dbReference type="EMBL" id="GAA6167943.1"/>
    </source>
</evidence>
<proteinExistence type="predicted"/>
<dbReference type="EMBL" id="BAABWN010000005">
    <property type="protein sequence ID" value="GAA6167943.1"/>
    <property type="molecule type" value="Genomic_DNA"/>
</dbReference>